<dbReference type="EMBL" id="JBFTWV010000217">
    <property type="protein sequence ID" value="KAL2783699.1"/>
    <property type="molecule type" value="Genomic_DNA"/>
</dbReference>
<feature type="region of interest" description="Disordered" evidence="1">
    <location>
        <begin position="367"/>
        <end position="403"/>
    </location>
</feature>
<accession>A0ABR4FKB4</accession>
<evidence type="ECO:0000313" key="3">
    <source>
        <dbReference type="Proteomes" id="UP001610563"/>
    </source>
</evidence>
<dbReference type="Proteomes" id="UP001610563">
    <property type="component" value="Unassembled WGS sequence"/>
</dbReference>
<sequence>MESEVYVPSTPDAADEVDYASCQSLKRLKTLDASKMSVVDALAELQRYALVLEKRESIARNLGNELLTPFLCESINGLFGGPPHVAGGPEMTWVKIILAMGPSPKCLDGITSLTIDQSVVKLTEKHRKLLSFGRAWRFVCPWPDCQDRQTELGSINTALAEIETFKVMAASAFWAAKKVEDLLHSRRTKMTGISNTDAHLSHSQTAIAAFTPPDSVQRTATSGQDCPNNASLDSVCPLRASRRKIQNPQHTFDEDVNPGGGENLAKNAGAGGLPSVEENAGTDCPLSSTALAVTAGAGQGQLPIHKDTSTDHAKTEPFEAQAPSIPLIGRQSLRPRSSAFGEGDYLEYKPVMQHQLNLAQITTSKTQTAMGQLPRKTEIRRSNRKPYRNRDRWTKTSKRRGAI</sequence>
<organism evidence="2 3">
    <name type="scientific">Aspergillus keveii</name>
    <dbReference type="NCBI Taxonomy" id="714993"/>
    <lineage>
        <taxon>Eukaryota</taxon>
        <taxon>Fungi</taxon>
        <taxon>Dikarya</taxon>
        <taxon>Ascomycota</taxon>
        <taxon>Pezizomycotina</taxon>
        <taxon>Eurotiomycetes</taxon>
        <taxon>Eurotiomycetidae</taxon>
        <taxon>Eurotiales</taxon>
        <taxon>Aspergillaceae</taxon>
        <taxon>Aspergillus</taxon>
        <taxon>Aspergillus subgen. Nidulantes</taxon>
    </lineage>
</organism>
<keyword evidence="3" id="KW-1185">Reference proteome</keyword>
<evidence type="ECO:0000313" key="2">
    <source>
        <dbReference type="EMBL" id="KAL2783699.1"/>
    </source>
</evidence>
<reference evidence="2 3" key="1">
    <citation type="submission" date="2024-07" db="EMBL/GenBank/DDBJ databases">
        <title>Section-level genome sequencing and comparative genomics of Aspergillus sections Usti and Cavernicolus.</title>
        <authorList>
            <consortium name="Lawrence Berkeley National Laboratory"/>
            <person name="Nybo J.L."/>
            <person name="Vesth T.C."/>
            <person name="Theobald S."/>
            <person name="Frisvad J.C."/>
            <person name="Larsen T.O."/>
            <person name="Kjaerboelling I."/>
            <person name="Rothschild-Mancinelli K."/>
            <person name="Lyhne E.K."/>
            <person name="Kogle M.E."/>
            <person name="Barry K."/>
            <person name="Clum A."/>
            <person name="Na H."/>
            <person name="Ledsgaard L."/>
            <person name="Lin J."/>
            <person name="Lipzen A."/>
            <person name="Kuo A."/>
            <person name="Riley R."/>
            <person name="Mondo S."/>
            <person name="Labutti K."/>
            <person name="Haridas S."/>
            <person name="Pangalinan J."/>
            <person name="Salamov A.A."/>
            <person name="Simmons B.A."/>
            <person name="Magnuson J.K."/>
            <person name="Chen J."/>
            <person name="Drula E."/>
            <person name="Henrissat B."/>
            <person name="Wiebenga A."/>
            <person name="Lubbers R.J."/>
            <person name="Gomes A.C."/>
            <person name="Makela M.R."/>
            <person name="Stajich J."/>
            <person name="Grigoriev I.V."/>
            <person name="Mortensen U.H."/>
            <person name="De Vries R.P."/>
            <person name="Baker S.E."/>
            <person name="Andersen M.R."/>
        </authorList>
    </citation>
    <scope>NUCLEOTIDE SEQUENCE [LARGE SCALE GENOMIC DNA]</scope>
    <source>
        <strain evidence="2 3">CBS 209.92</strain>
    </source>
</reference>
<protein>
    <submittedName>
        <fullName evidence="2">Uncharacterized protein</fullName>
    </submittedName>
</protein>
<comment type="caution">
    <text evidence="2">The sequence shown here is derived from an EMBL/GenBank/DDBJ whole genome shotgun (WGS) entry which is preliminary data.</text>
</comment>
<proteinExistence type="predicted"/>
<name>A0ABR4FKB4_9EURO</name>
<gene>
    <name evidence="2" type="ORF">BJX66DRAFT_344709</name>
</gene>
<evidence type="ECO:0000256" key="1">
    <source>
        <dbReference type="SAM" id="MobiDB-lite"/>
    </source>
</evidence>